<dbReference type="GO" id="GO:0015740">
    <property type="term" value="P:C4-dicarboxylate transport"/>
    <property type="evidence" value="ECO:0007669"/>
    <property type="project" value="TreeGrafter"/>
</dbReference>
<keyword evidence="7 9" id="KW-0472">Membrane</keyword>
<protein>
    <submittedName>
        <fullName evidence="11">TRAP transporter small permease</fullName>
    </submittedName>
</protein>
<feature type="transmembrane region" description="Helical" evidence="9">
    <location>
        <begin position="91"/>
        <end position="114"/>
    </location>
</feature>
<dbReference type="Proteomes" id="UP000490386">
    <property type="component" value="Unassembled WGS sequence"/>
</dbReference>
<evidence type="ECO:0000256" key="1">
    <source>
        <dbReference type="ARBA" id="ARBA00004429"/>
    </source>
</evidence>
<organism evidence="11 12">
    <name type="scientific">Pseudoclavibacter terrae</name>
    <dbReference type="NCBI Taxonomy" id="1530195"/>
    <lineage>
        <taxon>Bacteria</taxon>
        <taxon>Bacillati</taxon>
        <taxon>Actinomycetota</taxon>
        <taxon>Actinomycetes</taxon>
        <taxon>Micrococcales</taxon>
        <taxon>Microbacteriaceae</taxon>
        <taxon>Pseudoclavibacter</taxon>
    </lineage>
</organism>
<feature type="transmembrane region" description="Helical" evidence="9">
    <location>
        <begin position="52"/>
        <end position="70"/>
    </location>
</feature>
<proteinExistence type="inferred from homology"/>
<evidence type="ECO:0000256" key="5">
    <source>
        <dbReference type="ARBA" id="ARBA00022692"/>
    </source>
</evidence>
<dbReference type="PANTHER" id="PTHR35011">
    <property type="entry name" value="2,3-DIKETO-L-GULONATE TRAP TRANSPORTER SMALL PERMEASE PROTEIN YIAM"/>
    <property type="match status" value="1"/>
</dbReference>
<feature type="domain" description="Tripartite ATP-independent periplasmic transporters DctQ component" evidence="10">
    <location>
        <begin position="29"/>
        <end position="163"/>
    </location>
</feature>
<keyword evidence="2" id="KW-0813">Transport</keyword>
<evidence type="ECO:0000256" key="7">
    <source>
        <dbReference type="ARBA" id="ARBA00023136"/>
    </source>
</evidence>
<sequence length="193" mass="20954">MIGGVVGRIFTGIERALLTIAAIAVTLISLVLVFQVFMRYVLNSPTVWSEEFATLMFVWCVMAAIPVAVRHSEHIAVTLVVDRMHGKVRRTFVVVAYVLTAALFALVTVYAAMMLPTGARQLMTGLTIASGVDVTLLAMYLMVPIGMGLSFLFSLEKLVAALRGDFDEPIDVVAVLTAETSVDETKTPEDKDV</sequence>
<reference evidence="11 12" key="1">
    <citation type="submission" date="2019-09" db="EMBL/GenBank/DDBJ databases">
        <title>Phylogeny of genus Pseudoclavibacter and closely related genus.</title>
        <authorList>
            <person name="Li Y."/>
        </authorList>
    </citation>
    <scope>NUCLEOTIDE SEQUENCE [LARGE SCALE GENOMIC DNA]</scope>
    <source>
        <strain evidence="11 12">THG-MD12</strain>
    </source>
</reference>
<name>A0A7J5B0T7_9MICO</name>
<dbReference type="GO" id="GO:0022857">
    <property type="term" value="F:transmembrane transporter activity"/>
    <property type="evidence" value="ECO:0007669"/>
    <property type="project" value="TreeGrafter"/>
</dbReference>
<dbReference type="GO" id="GO:0005886">
    <property type="term" value="C:plasma membrane"/>
    <property type="evidence" value="ECO:0007669"/>
    <property type="project" value="UniProtKB-SubCell"/>
</dbReference>
<comment type="caution">
    <text evidence="11">The sequence shown here is derived from an EMBL/GenBank/DDBJ whole genome shotgun (WGS) entry which is preliminary data.</text>
</comment>
<keyword evidence="3" id="KW-1003">Cell membrane</keyword>
<keyword evidence="6 9" id="KW-1133">Transmembrane helix</keyword>
<evidence type="ECO:0000313" key="12">
    <source>
        <dbReference type="Proteomes" id="UP000490386"/>
    </source>
</evidence>
<dbReference type="InterPro" id="IPR055348">
    <property type="entry name" value="DctQ"/>
</dbReference>
<keyword evidence="12" id="KW-1185">Reference proteome</keyword>
<evidence type="ECO:0000256" key="4">
    <source>
        <dbReference type="ARBA" id="ARBA00022519"/>
    </source>
</evidence>
<dbReference type="PANTHER" id="PTHR35011:SF2">
    <property type="entry name" value="2,3-DIKETO-L-GULONATE TRAP TRANSPORTER SMALL PERMEASE PROTEIN YIAM"/>
    <property type="match status" value="1"/>
</dbReference>
<gene>
    <name evidence="11" type="ORF">F8O03_09905</name>
</gene>
<evidence type="ECO:0000256" key="2">
    <source>
        <dbReference type="ARBA" id="ARBA00022448"/>
    </source>
</evidence>
<comment type="similarity">
    <text evidence="8">Belongs to the TRAP transporter small permease family.</text>
</comment>
<evidence type="ECO:0000256" key="8">
    <source>
        <dbReference type="ARBA" id="ARBA00038436"/>
    </source>
</evidence>
<dbReference type="RefSeq" id="WP_151423740.1">
    <property type="nucleotide sequence ID" value="NZ_CANKVH010000006.1"/>
</dbReference>
<dbReference type="EMBL" id="WBJX01000003">
    <property type="protein sequence ID" value="KAB1637531.1"/>
    <property type="molecule type" value="Genomic_DNA"/>
</dbReference>
<dbReference type="AlphaFoldDB" id="A0A7J5B0T7"/>
<keyword evidence="4" id="KW-0997">Cell inner membrane</keyword>
<keyword evidence="5 9" id="KW-0812">Transmembrane</keyword>
<accession>A0A7J5B0T7</accession>
<feature type="transmembrane region" description="Helical" evidence="9">
    <location>
        <begin position="16"/>
        <end position="40"/>
    </location>
</feature>
<evidence type="ECO:0000313" key="11">
    <source>
        <dbReference type="EMBL" id="KAB1637531.1"/>
    </source>
</evidence>
<evidence type="ECO:0000259" key="10">
    <source>
        <dbReference type="Pfam" id="PF04290"/>
    </source>
</evidence>
<evidence type="ECO:0000256" key="9">
    <source>
        <dbReference type="SAM" id="Phobius"/>
    </source>
</evidence>
<comment type="subcellular location">
    <subcellularLocation>
        <location evidence="1">Cell inner membrane</location>
        <topology evidence="1">Multi-pass membrane protein</topology>
    </subcellularLocation>
</comment>
<dbReference type="OrthoDB" id="2085311at2"/>
<feature type="transmembrane region" description="Helical" evidence="9">
    <location>
        <begin position="134"/>
        <end position="155"/>
    </location>
</feature>
<dbReference type="InterPro" id="IPR007387">
    <property type="entry name" value="TRAP_DctQ"/>
</dbReference>
<evidence type="ECO:0000256" key="3">
    <source>
        <dbReference type="ARBA" id="ARBA00022475"/>
    </source>
</evidence>
<dbReference type="Pfam" id="PF04290">
    <property type="entry name" value="DctQ"/>
    <property type="match status" value="1"/>
</dbReference>
<evidence type="ECO:0000256" key="6">
    <source>
        <dbReference type="ARBA" id="ARBA00022989"/>
    </source>
</evidence>